<evidence type="ECO:0000313" key="4">
    <source>
        <dbReference type="Proteomes" id="UP001221546"/>
    </source>
</evidence>
<dbReference type="RefSeq" id="WP_057015086.1">
    <property type="nucleotide sequence ID" value="NZ_CP121646.1"/>
</dbReference>
<keyword evidence="4" id="KW-1185">Reference proteome</keyword>
<sequence length="84" mass="9318">MKLVEPPSCSAASTVVFIGRNHRGQWVAQQQNGLYGGLFVNRAQAVKYALFENGQHPEMIVELSREIELDMRGETASFPAIRVA</sequence>
<dbReference type="EMBL" id="FMZW01000025">
    <property type="protein sequence ID" value="SDE38751.1"/>
    <property type="molecule type" value="Genomic_DNA"/>
</dbReference>
<evidence type="ECO:0000313" key="1">
    <source>
        <dbReference type="EMBL" id="SDE38751.1"/>
    </source>
</evidence>
<dbReference type="Proteomes" id="UP000199245">
    <property type="component" value="Unassembled WGS sequence"/>
</dbReference>
<proteinExistence type="predicted"/>
<name>A0A1R1REL3_9BRAD</name>
<reference evidence="1 3" key="1">
    <citation type="submission" date="2016-10" db="EMBL/GenBank/DDBJ databases">
        <authorList>
            <person name="de Groot N.N."/>
        </authorList>
    </citation>
    <scope>NUCLEOTIDE SEQUENCE [LARGE SCALE GENOMIC DNA]</scope>
    <source>
        <strain evidence="1 3">R5</strain>
    </source>
</reference>
<dbReference type="Proteomes" id="UP001221546">
    <property type="component" value="Chromosome"/>
</dbReference>
<organism evidence="1 3">
    <name type="scientific">Bradyrhizobium brasilense</name>
    <dbReference type="NCBI Taxonomy" id="1419277"/>
    <lineage>
        <taxon>Bacteria</taxon>
        <taxon>Pseudomonadati</taxon>
        <taxon>Pseudomonadota</taxon>
        <taxon>Alphaproteobacteria</taxon>
        <taxon>Hyphomicrobiales</taxon>
        <taxon>Nitrobacteraceae</taxon>
        <taxon>Bradyrhizobium</taxon>
    </lineage>
</organism>
<evidence type="ECO:0000313" key="2">
    <source>
        <dbReference type="EMBL" id="WFU68032.1"/>
    </source>
</evidence>
<evidence type="ECO:0000313" key="3">
    <source>
        <dbReference type="Proteomes" id="UP000199245"/>
    </source>
</evidence>
<dbReference type="EMBL" id="CP121646">
    <property type="protein sequence ID" value="WFU68032.1"/>
    <property type="molecule type" value="Genomic_DNA"/>
</dbReference>
<protein>
    <submittedName>
        <fullName evidence="1">Uncharacterized protein</fullName>
    </submittedName>
</protein>
<accession>A0A1G7CHM0</accession>
<reference evidence="2 4" key="2">
    <citation type="submission" date="2023-04" db="EMBL/GenBank/DDBJ databases">
        <title>Australian commercial rhizobial inoculants.</title>
        <authorList>
            <person name="Kohlmeier M.G."/>
            <person name="O'Hara G.W."/>
            <person name="Colombi E."/>
            <person name="Ramsay J.P."/>
            <person name="Terpolilli J."/>
        </authorList>
    </citation>
    <scope>NUCLEOTIDE SEQUENCE [LARGE SCALE GENOMIC DNA]</scope>
    <source>
        <strain evidence="2 4">CB627</strain>
    </source>
</reference>
<accession>A0A1R1REL3</accession>
<dbReference type="AlphaFoldDB" id="A0A1R1REL3"/>
<gene>
    <name evidence="2" type="ORF">QA636_12380</name>
    <name evidence="1" type="ORF">SAMN05216337_102515</name>
</gene>